<proteinExistence type="predicted"/>
<accession>A0A0F8YIE8</accession>
<sequence length="96" mass="10921">TDYTYSDDGIPWPLGERWGFGMTLGSEGTIAIGVTKQGQVLLTIHAEDGTEVNMALTWRAWIRIAETVKAQWLNYHKRLDIARRDKLKKEARDAMS</sequence>
<feature type="non-terminal residue" evidence="1">
    <location>
        <position position="1"/>
    </location>
</feature>
<reference evidence="1" key="1">
    <citation type="journal article" date="2015" name="Nature">
        <title>Complex archaea that bridge the gap between prokaryotes and eukaryotes.</title>
        <authorList>
            <person name="Spang A."/>
            <person name="Saw J.H."/>
            <person name="Jorgensen S.L."/>
            <person name="Zaremba-Niedzwiedzka K."/>
            <person name="Martijn J."/>
            <person name="Lind A.E."/>
            <person name="van Eijk R."/>
            <person name="Schleper C."/>
            <person name="Guy L."/>
            <person name="Ettema T.J."/>
        </authorList>
    </citation>
    <scope>NUCLEOTIDE SEQUENCE</scope>
</reference>
<comment type="caution">
    <text evidence="1">The sequence shown here is derived from an EMBL/GenBank/DDBJ whole genome shotgun (WGS) entry which is preliminary data.</text>
</comment>
<evidence type="ECO:0000313" key="1">
    <source>
        <dbReference type="EMBL" id="KKK53949.1"/>
    </source>
</evidence>
<dbReference type="AlphaFoldDB" id="A0A0F8YIE8"/>
<gene>
    <name evidence="1" type="ORF">LCGC14_3089620</name>
</gene>
<organism evidence="1">
    <name type="scientific">marine sediment metagenome</name>
    <dbReference type="NCBI Taxonomy" id="412755"/>
    <lineage>
        <taxon>unclassified sequences</taxon>
        <taxon>metagenomes</taxon>
        <taxon>ecological metagenomes</taxon>
    </lineage>
</organism>
<dbReference type="EMBL" id="LAZR01066247">
    <property type="protein sequence ID" value="KKK53949.1"/>
    <property type="molecule type" value="Genomic_DNA"/>
</dbReference>
<name>A0A0F8YIE8_9ZZZZ</name>
<protein>
    <submittedName>
        <fullName evidence="1">Uncharacterized protein</fullName>
    </submittedName>
</protein>